<dbReference type="AlphaFoldDB" id="A0A1I1KG33"/>
<organism evidence="2 3">
    <name type="scientific">Natronobacterium haloterrestre</name>
    <name type="common">Halobiforma haloterrestris</name>
    <dbReference type="NCBI Taxonomy" id="148448"/>
    <lineage>
        <taxon>Archaea</taxon>
        <taxon>Methanobacteriati</taxon>
        <taxon>Methanobacteriota</taxon>
        <taxon>Stenosarchaea group</taxon>
        <taxon>Halobacteria</taxon>
        <taxon>Halobacteriales</taxon>
        <taxon>Natrialbaceae</taxon>
        <taxon>Natronobacterium</taxon>
    </lineage>
</organism>
<sequence length="32" mass="3509">MVICFLRDRVQLVGEILMLFGAPTVAFGEVLA</sequence>
<reference evidence="3" key="1">
    <citation type="submission" date="2016-10" db="EMBL/GenBank/DDBJ databases">
        <authorList>
            <person name="Varghese N."/>
            <person name="Submissions S."/>
        </authorList>
    </citation>
    <scope>NUCLEOTIDE SEQUENCE [LARGE SCALE GENOMIC DNA]</scope>
    <source>
        <strain evidence="3">DSM 13078</strain>
    </source>
</reference>
<feature type="transmembrane region" description="Helical" evidence="1">
    <location>
        <begin position="12"/>
        <end position="31"/>
    </location>
</feature>
<keyword evidence="1" id="KW-0812">Transmembrane</keyword>
<name>A0A1I1KG33_NATHA</name>
<proteinExistence type="predicted"/>
<dbReference type="EMBL" id="FOKW01000011">
    <property type="protein sequence ID" value="SFC59601.1"/>
    <property type="molecule type" value="Genomic_DNA"/>
</dbReference>
<evidence type="ECO:0000313" key="3">
    <source>
        <dbReference type="Proteomes" id="UP000199161"/>
    </source>
</evidence>
<keyword evidence="1" id="KW-1133">Transmembrane helix</keyword>
<gene>
    <name evidence="2" type="ORF">SAMN05444422_111100</name>
</gene>
<accession>A0A1I1KG33</accession>
<keyword evidence="3" id="KW-1185">Reference proteome</keyword>
<evidence type="ECO:0000256" key="1">
    <source>
        <dbReference type="SAM" id="Phobius"/>
    </source>
</evidence>
<protein>
    <submittedName>
        <fullName evidence="2">Uncharacterized protein</fullName>
    </submittedName>
</protein>
<evidence type="ECO:0000313" key="2">
    <source>
        <dbReference type="EMBL" id="SFC59601.1"/>
    </source>
</evidence>
<keyword evidence="1" id="KW-0472">Membrane</keyword>
<dbReference type="Proteomes" id="UP000199161">
    <property type="component" value="Unassembled WGS sequence"/>
</dbReference>